<feature type="compositionally biased region" description="Pro residues" evidence="1">
    <location>
        <begin position="1"/>
        <end position="18"/>
    </location>
</feature>
<evidence type="ECO:0000313" key="3">
    <source>
        <dbReference type="Proteomes" id="UP000772434"/>
    </source>
</evidence>
<gene>
    <name evidence="2" type="ORF">BDP27DRAFT_420727</name>
</gene>
<name>A0A9P5TZ31_9AGAR</name>
<organism evidence="2 3">
    <name type="scientific">Rhodocollybia butyracea</name>
    <dbReference type="NCBI Taxonomy" id="206335"/>
    <lineage>
        <taxon>Eukaryota</taxon>
        <taxon>Fungi</taxon>
        <taxon>Dikarya</taxon>
        <taxon>Basidiomycota</taxon>
        <taxon>Agaricomycotina</taxon>
        <taxon>Agaricomycetes</taxon>
        <taxon>Agaricomycetidae</taxon>
        <taxon>Agaricales</taxon>
        <taxon>Marasmiineae</taxon>
        <taxon>Omphalotaceae</taxon>
        <taxon>Rhodocollybia</taxon>
    </lineage>
</organism>
<dbReference type="EMBL" id="JADNRY010000244">
    <property type="protein sequence ID" value="KAF9060421.1"/>
    <property type="molecule type" value="Genomic_DNA"/>
</dbReference>
<keyword evidence="3" id="KW-1185">Reference proteome</keyword>
<sequence length="190" mass="21377">MIQLQPPPLQPILLPPSPRNRRHPHLPKSPGTPSLVLPKTKKLKLNIDLPPTVAALVHLANGLHSHQPLPRNAPSMNDREALAATERAPEMRRTMGSNISFVFQRTWGGSLTRYPNERREFSKTLLGMGVLFLLLRYGKRCQSPRSRRSALVEFDAYRDAGWIGIGRFPMWALLPPPPLPLRLPPPPPLQ</sequence>
<reference evidence="2" key="1">
    <citation type="submission" date="2020-11" db="EMBL/GenBank/DDBJ databases">
        <authorList>
            <consortium name="DOE Joint Genome Institute"/>
            <person name="Ahrendt S."/>
            <person name="Riley R."/>
            <person name="Andreopoulos W."/>
            <person name="Labutti K."/>
            <person name="Pangilinan J."/>
            <person name="Ruiz-Duenas F.J."/>
            <person name="Barrasa J.M."/>
            <person name="Sanchez-Garcia M."/>
            <person name="Camarero S."/>
            <person name="Miyauchi S."/>
            <person name="Serrano A."/>
            <person name="Linde D."/>
            <person name="Babiker R."/>
            <person name="Drula E."/>
            <person name="Ayuso-Fernandez I."/>
            <person name="Pacheco R."/>
            <person name="Padilla G."/>
            <person name="Ferreira P."/>
            <person name="Barriuso J."/>
            <person name="Kellner H."/>
            <person name="Castanera R."/>
            <person name="Alfaro M."/>
            <person name="Ramirez L."/>
            <person name="Pisabarro A.G."/>
            <person name="Kuo A."/>
            <person name="Tritt A."/>
            <person name="Lipzen A."/>
            <person name="He G."/>
            <person name="Yan M."/>
            <person name="Ng V."/>
            <person name="Cullen D."/>
            <person name="Martin F."/>
            <person name="Rosso M.-N."/>
            <person name="Henrissat B."/>
            <person name="Hibbett D."/>
            <person name="Martinez A.T."/>
            <person name="Grigoriev I.V."/>
        </authorList>
    </citation>
    <scope>NUCLEOTIDE SEQUENCE</scope>
    <source>
        <strain evidence="2">AH 40177</strain>
    </source>
</reference>
<dbReference type="AlphaFoldDB" id="A0A9P5TZ31"/>
<protein>
    <submittedName>
        <fullName evidence="2">Uncharacterized protein</fullName>
    </submittedName>
</protein>
<comment type="caution">
    <text evidence="2">The sequence shown here is derived from an EMBL/GenBank/DDBJ whole genome shotgun (WGS) entry which is preliminary data.</text>
</comment>
<feature type="region of interest" description="Disordered" evidence="1">
    <location>
        <begin position="1"/>
        <end position="36"/>
    </location>
</feature>
<evidence type="ECO:0000256" key="1">
    <source>
        <dbReference type="SAM" id="MobiDB-lite"/>
    </source>
</evidence>
<dbReference type="Proteomes" id="UP000772434">
    <property type="component" value="Unassembled WGS sequence"/>
</dbReference>
<proteinExistence type="predicted"/>
<evidence type="ECO:0000313" key="2">
    <source>
        <dbReference type="EMBL" id="KAF9060421.1"/>
    </source>
</evidence>
<accession>A0A9P5TZ31</accession>